<dbReference type="PIRSF" id="PIRSF001589">
    <property type="entry name" value="Asn_synthetase_glu-h"/>
    <property type="match status" value="1"/>
</dbReference>
<evidence type="ECO:0000256" key="5">
    <source>
        <dbReference type="ARBA" id="ARBA00022840"/>
    </source>
</evidence>
<feature type="binding site" evidence="9">
    <location>
        <position position="313"/>
    </location>
    <ligand>
        <name>ATP</name>
        <dbReference type="ChEBI" id="CHEBI:30616"/>
    </ligand>
</feature>
<dbReference type="Pfam" id="PF00733">
    <property type="entry name" value="Asn_synthase"/>
    <property type="match status" value="1"/>
</dbReference>
<dbReference type="Gene3D" id="3.60.20.10">
    <property type="entry name" value="Glutamine Phosphoribosylpyrophosphate, subunit 1, domain 1"/>
    <property type="match status" value="1"/>
</dbReference>
<evidence type="ECO:0000256" key="1">
    <source>
        <dbReference type="ARBA" id="ARBA00005187"/>
    </source>
</evidence>
<reference evidence="12 13" key="1">
    <citation type="submission" date="2020-03" db="EMBL/GenBank/DDBJ databases">
        <title>Genomic Encyclopedia of Type Strains, Phase IV (KMG-IV): sequencing the most valuable type-strain genomes for metagenomic binning, comparative biology and taxonomic classification.</title>
        <authorList>
            <person name="Goeker M."/>
        </authorList>
    </citation>
    <scope>NUCLEOTIDE SEQUENCE [LARGE SCALE GENOMIC DNA]</scope>
    <source>
        <strain evidence="12 13">DSM 16846</strain>
    </source>
</reference>
<dbReference type="InterPro" id="IPR051786">
    <property type="entry name" value="ASN_synthetase/amidase"/>
</dbReference>
<dbReference type="CDD" id="cd01991">
    <property type="entry name" value="Asn_synthase_B_C"/>
    <property type="match status" value="1"/>
</dbReference>
<dbReference type="InterPro" id="IPR017932">
    <property type="entry name" value="GATase_2_dom"/>
</dbReference>
<gene>
    <name evidence="12" type="ORF">GGQ97_002262</name>
</gene>
<keyword evidence="12" id="KW-0436">Ligase</keyword>
<dbReference type="NCBIfam" id="TIGR01536">
    <property type="entry name" value="asn_synth_AEB"/>
    <property type="match status" value="1"/>
</dbReference>
<evidence type="ECO:0000256" key="6">
    <source>
        <dbReference type="ARBA" id="ARBA00022962"/>
    </source>
</evidence>
<dbReference type="InterPro" id="IPR033738">
    <property type="entry name" value="AsnB_N"/>
</dbReference>
<feature type="domain" description="Glutamine amidotransferase type-2" evidence="11">
    <location>
        <begin position="2"/>
        <end position="218"/>
    </location>
</feature>
<dbReference type="PANTHER" id="PTHR43284:SF1">
    <property type="entry name" value="ASPARAGINE SYNTHETASE"/>
    <property type="match status" value="1"/>
</dbReference>
<evidence type="ECO:0000259" key="11">
    <source>
        <dbReference type="PROSITE" id="PS51278"/>
    </source>
</evidence>
<dbReference type="GO" id="GO:0004066">
    <property type="term" value="F:asparagine synthase (glutamine-hydrolyzing) activity"/>
    <property type="evidence" value="ECO:0007669"/>
    <property type="project" value="UniProtKB-EC"/>
</dbReference>
<dbReference type="PROSITE" id="PS51278">
    <property type="entry name" value="GATASE_TYPE_2"/>
    <property type="match status" value="1"/>
</dbReference>
<dbReference type="InterPro" id="IPR006426">
    <property type="entry name" value="Asn_synth_AEB"/>
</dbReference>
<proteinExistence type="inferred from homology"/>
<comment type="caution">
    <text evidence="12">The sequence shown here is derived from an EMBL/GenBank/DDBJ whole genome shotgun (WGS) entry which is preliminary data.</text>
</comment>
<evidence type="ECO:0000256" key="3">
    <source>
        <dbReference type="ARBA" id="ARBA00012737"/>
    </source>
</evidence>
<dbReference type="EMBL" id="JAATJC010000001">
    <property type="protein sequence ID" value="NJC06469.1"/>
    <property type="molecule type" value="Genomic_DNA"/>
</dbReference>
<comment type="similarity">
    <text evidence="2">Belongs to the asparagine synthetase family.</text>
</comment>
<accession>A0A7X5Y7D8</accession>
<comment type="pathway">
    <text evidence="1">Amino-acid biosynthesis; L-asparagine biosynthesis; L-asparagine from L-aspartate (L-Gln route): step 1/1.</text>
</comment>
<evidence type="ECO:0000256" key="8">
    <source>
        <dbReference type="PIRSR" id="PIRSR001589-1"/>
    </source>
</evidence>
<evidence type="ECO:0000256" key="9">
    <source>
        <dbReference type="PIRSR" id="PIRSR001589-2"/>
    </source>
</evidence>
<dbReference type="GO" id="GO:0005829">
    <property type="term" value="C:cytosol"/>
    <property type="evidence" value="ECO:0007669"/>
    <property type="project" value="TreeGrafter"/>
</dbReference>
<keyword evidence="13" id="KW-1185">Reference proteome</keyword>
<name>A0A7X5Y7D8_9SPHN</name>
<keyword evidence="4 9" id="KW-0547">Nucleotide-binding</keyword>
<dbReference type="AlphaFoldDB" id="A0A7X5Y7D8"/>
<evidence type="ECO:0000256" key="4">
    <source>
        <dbReference type="ARBA" id="ARBA00022741"/>
    </source>
</evidence>
<evidence type="ECO:0000313" key="13">
    <source>
        <dbReference type="Proteomes" id="UP000558192"/>
    </source>
</evidence>
<evidence type="ECO:0000256" key="10">
    <source>
        <dbReference type="PIRSR" id="PIRSR001589-3"/>
    </source>
</evidence>
<dbReference type="Gene3D" id="3.40.50.620">
    <property type="entry name" value="HUPs"/>
    <property type="match status" value="1"/>
</dbReference>
<evidence type="ECO:0000256" key="7">
    <source>
        <dbReference type="ARBA" id="ARBA00048741"/>
    </source>
</evidence>
<keyword evidence="8" id="KW-0061">Asparagine biosynthesis</keyword>
<keyword evidence="6 8" id="KW-0315">Glutamine amidotransferase</keyword>
<dbReference type="GO" id="GO:0006529">
    <property type="term" value="P:asparagine biosynthetic process"/>
    <property type="evidence" value="ECO:0007669"/>
    <property type="project" value="UniProtKB-KW"/>
</dbReference>
<dbReference type="RefSeq" id="WP_168069691.1">
    <property type="nucleotide sequence ID" value="NZ_JAATJC010000001.1"/>
</dbReference>
<organism evidence="12 13">
    <name type="scientific">Sphingomonas kaistensis</name>
    <dbReference type="NCBI Taxonomy" id="298708"/>
    <lineage>
        <taxon>Bacteria</taxon>
        <taxon>Pseudomonadati</taxon>
        <taxon>Pseudomonadota</taxon>
        <taxon>Alphaproteobacteria</taxon>
        <taxon>Sphingomonadales</taxon>
        <taxon>Sphingomonadaceae</taxon>
        <taxon>Sphingomonas</taxon>
    </lineage>
</organism>
<protein>
    <recommendedName>
        <fullName evidence="3">asparagine synthase (glutamine-hydrolyzing)</fullName>
        <ecNumber evidence="3">6.3.5.4</ecNumber>
    </recommendedName>
</protein>
<dbReference type="CDD" id="cd00712">
    <property type="entry name" value="AsnB"/>
    <property type="match status" value="1"/>
</dbReference>
<dbReference type="SUPFAM" id="SSF52402">
    <property type="entry name" value="Adenine nucleotide alpha hydrolases-like"/>
    <property type="match status" value="1"/>
</dbReference>
<comment type="catalytic activity">
    <reaction evidence="7">
        <text>L-aspartate + L-glutamine + ATP + H2O = L-asparagine + L-glutamate + AMP + diphosphate + H(+)</text>
        <dbReference type="Rhea" id="RHEA:12228"/>
        <dbReference type="ChEBI" id="CHEBI:15377"/>
        <dbReference type="ChEBI" id="CHEBI:15378"/>
        <dbReference type="ChEBI" id="CHEBI:29985"/>
        <dbReference type="ChEBI" id="CHEBI:29991"/>
        <dbReference type="ChEBI" id="CHEBI:30616"/>
        <dbReference type="ChEBI" id="CHEBI:33019"/>
        <dbReference type="ChEBI" id="CHEBI:58048"/>
        <dbReference type="ChEBI" id="CHEBI:58359"/>
        <dbReference type="ChEBI" id="CHEBI:456215"/>
        <dbReference type="EC" id="6.3.5.4"/>
    </reaction>
</comment>
<dbReference type="InterPro" id="IPR029055">
    <property type="entry name" value="Ntn_hydrolases_N"/>
</dbReference>
<dbReference type="PANTHER" id="PTHR43284">
    <property type="entry name" value="ASPARAGINE SYNTHETASE (GLUTAMINE-HYDROLYZING)"/>
    <property type="match status" value="1"/>
</dbReference>
<dbReference type="SUPFAM" id="SSF56235">
    <property type="entry name" value="N-terminal nucleophile aminohydrolases (Ntn hydrolases)"/>
    <property type="match status" value="1"/>
</dbReference>
<dbReference type="InterPro" id="IPR001962">
    <property type="entry name" value="Asn_synthase"/>
</dbReference>
<dbReference type="InterPro" id="IPR014729">
    <property type="entry name" value="Rossmann-like_a/b/a_fold"/>
</dbReference>
<feature type="site" description="Important for beta-aspartyl-AMP intermediate formation" evidence="10">
    <location>
        <position position="388"/>
    </location>
</feature>
<keyword evidence="5 9" id="KW-0067">ATP-binding</keyword>
<dbReference type="EC" id="6.3.5.4" evidence="3"/>
<evidence type="ECO:0000256" key="2">
    <source>
        <dbReference type="ARBA" id="ARBA00005752"/>
    </source>
</evidence>
<dbReference type="GO" id="GO:0005524">
    <property type="term" value="F:ATP binding"/>
    <property type="evidence" value="ECO:0007669"/>
    <property type="project" value="UniProtKB-KW"/>
</dbReference>
<keyword evidence="8" id="KW-0028">Amino-acid biosynthesis</keyword>
<feature type="binding site" evidence="9">
    <location>
        <position position="104"/>
    </location>
    <ligand>
        <name>L-glutamine</name>
        <dbReference type="ChEBI" id="CHEBI:58359"/>
    </ligand>
</feature>
<dbReference type="Pfam" id="PF13522">
    <property type="entry name" value="GATase_6"/>
    <property type="match status" value="1"/>
</dbReference>
<dbReference type="Proteomes" id="UP000558192">
    <property type="component" value="Unassembled WGS sequence"/>
</dbReference>
<sequence>MCGIAGMLGPSAGDERLLEAMAGPIRHRGPDAGGVWSDREAGIGLAHRRLSIVDLSPHGAQPMASSDGRFMLSYNGEVYNHRELRAELEAAGAAPPGGWRGHSDTETLAEGIARWGLAATLERATGMFALALWDKASRTLSLVRDRFGEKPLYYGWIGNDLAFASELKSLRALPGFAGEIDREAVAGLCARSYIPAPLSVYRGIFKLLPGCILEVTPGAAPRNVAPAVGEAGQGLRLTRYYDYPAVVAAGLADPIATEAEALEAAEAALRRAIADQAVADVPVGAFLSGGFDSSTVVALYQQVSSSPVRTYSIGFTEKGFDEAPHARAVAAHLGTEHHELYVSPQQAMEVLPLLPAMYDEPFADSSQIPTYLVSRFAKQDVTVALTGDGGDELFGGYNRHVIGPAMWKRLAPIPAGVRALGRPLGSLPQRWFELLVRSGPRGNGAARIAKGLQVATSARSPDDVYRAFIDEWAFERSPVLGAAPVPDVGFALDGASPAERMMLGDALGYLPDDILCKVDRASMAVSLETRVPFLDHRLAATAARIPIGMKISDGRGKQVIRKMLDRYVPRELTDRPKAGFGIPVGEWLRGPLKGWADDLLSEERLRRGGLFDVAAIRRRYQAHQAGHRDSTVALWSVLMFEAWLDAQDSGSLSRAA</sequence>
<evidence type="ECO:0000313" key="12">
    <source>
        <dbReference type="EMBL" id="NJC06469.1"/>
    </source>
</evidence>
<feature type="active site" description="For GATase activity" evidence="8">
    <location>
        <position position="2"/>
    </location>
</feature>